<accession>A0AAW1KM78</accession>
<evidence type="ECO:0000256" key="6">
    <source>
        <dbReference type="RuleBase" id="RU003690"/>
    </source>
</evidence>
<evidence type="ECO:0000256" key="7">
    <source>
        <dbReference type="SAM" id="SignalP"/>
    </source>
</evidence>
<feature type="signal peptide" evidence="7">
    <location>
        <begin position="1"/>
        <end position="17"/>
    </location>
</feature>
<dbReference type="FunFam" id="3.20.20.80:FF:000013">
    <property type="entry name" value="lactase-phlorizin hydrolase"/>
    <property type="match status" value="1"/>
</dbReference>
<dbReference type="PROSITE" id="PS00653">
    <property type="entry name" value="GLYCOSYL_HYDROL_F1_2"/>
    <property type="match status" value="1"/>
</dbReference>
<organism evidence="8 9">
    <name type="scientific">Popillia japonica</name>
    <name type="common">Japanese beetle</name>
    <dbReference type="NCBI Taxonomy" id="7064"/>
    <lineage>
        <taxon>Eukaryota</taxon>
        <taxon>Metazoa</taxon>
        <taxon>Ecdysozoa</taxon>
        <taxon>Arthropoda</taxon>
        <taxon>Hexapoda</taxon>
        <taxon>Insecta</taxon>
        <taxon>Pterygota</taxon>
        <taxon>Neoptera</taxon>
        <taxon>Endopterygota</taxon>
        <taxon>Coleoptera</taxon>
        <taxon>Polyphaga</taxon>
        <taxon>Scarabaeiformia</taxon>
        <taxon>Scarabaeidae</taxon>
        <taxon>Rutelinae</taxon>
        <taxon>Popillia</taxon>
    </lineage>
</organism>
<dbReference type="AlphaFoldDB" id="A0AAW1KM78"/>
<dbReference type="InterPro" id="IPR001360">
    <property type="entry name" value="Glyco_hydro_1"/>
</dbReference>
<sequence>MKRIIALFLMSVVLCQAQDYEFPPGFLFGVASASYQVEGAWNTSDKTESIWDYLTHTNPSVILDNSNGDIACDTYSKTDIDVELLKNLGVDTYRFSLSWPRILPNGYNDYIDQDGVSYYNKLIDSLLANGITPVVTIFHWELPQSLQEIGNGWLNRDTVDVFVDYADVVFSLFGDRVTTWITFNEPHIFCEFGYSKARMAPLMNLDGIGGYECAHNLLLANGRTYRLYNEKYREIQQGRVGITLDAAWYEPGSDSEDDVLAAERSMQMLLGWVAHPIYSETGNYPAVMRERVDAMSEAEGYQTSRLPYFTDEEVEIIKGSADFFGLNHYTTELCAAADSFDSEPSFEADSGANCYFSDNWETTGASQFRVVPWGFRKLLNWIKSEYNNPEVIITENGYGDNTGDLHDCRRIYFYNAYLSELLKAITEDGCNVSGYHAWTFMDNFEWASGYTIKFGLYNVDFNDPDRPRTAKMSAYNYKNIIQTRKVDWSYTPEGFEACEWE</sequence>
<evidence type="ECO:0000313" key="8">
    <source>
        <dbReference type="EMBL" id="KAK9721935.1"/>
    </source>
</evidence>
<evidence type="ECO:0000256" key="3">
    <source>
        <dbReference type="ARBA" id="ARBA00022801"/>
    </source>
</evidence>
<name>A0AAW1KM78_POPJA</name>
<dbReference type="EMBL" id="JASPKY010000193">
    <property type="protein sequence ID" value="KAK9721935.1"/>
    <property type="molecule type" value="Genomic_DNA"/>
</dbReference>
<dbReference type="PRINTS" id="PR00131">
    <property type="entry name" value="GLHYDRLASE1"/>
</dbReference>
<dbReference type="SUPFAM" id="SSF51445">
    <property type="entry name" value="(Trans)glycosidases"/>
    <property type="match status" value="1"/>
</dbReference>
<protein>
    <submittedName>
        <fullName evidence="8">Glycosyl hydrolase family 1</fullName>
    </submittedName>
</protein>
<comment type="subunit">
    <text evidence="2">Homodimer.</text>
</comment>
<evidence type="ECO:0000256" key="4">
    <source>
        <dbReference type="ARBA" id="ARBA00023180"/>
    </source>
</evidence>
<comment type="caution">
    <text evidence="8">The sequence shown here is derived from an EMBL/GenBank/DDBJ whole genome shotgun (WGS) entry which is preliminary data.</text>
</comment>
<dbReference type="Gene3D" id="3.20.20.80">
    <property type="entry name" value="Glycosidases"/>
    <property type="match status" value="1"/>
</dbReference>
<comment type="similarity">
    <text evidence="1 6">Belongs to the glycosyl hydrolase 1 family.</text>
</comment>
<feature type="chain" id="PRO_5043766218" evidence="7">
    <location>
        <begin position="18"/>
        <end position="501"/>
    </location>
</feature>
<dbReference type="GO" id="GO:0008422">
    <property type="term" value="F:beta-glucosidase activity"/>
    <property type="evidence" value="ECO:0007669"/>
    <property type="project" value="TreeGrafter"/>
</dbReference>
<evidence type="ECO:0000256" key="5">
    <source>
        <dbReference type="ARBA" id="ARBA00023295"/>
    </source>
</evidence>
<evidence type="ECO:0000256" key="2">
    <source>
        <dbReference type="ARBA" id="ARBA00011738"/>
    </source>
</evidence>
<keyword evidence="7" id="KW-0732">Signal</keyword>
<dbReference type="InterPro" id="IPR017853">
    <property type="entry name" value="GH"/>
</dbReference>
<keyword evidence="3 8" id="KW-0378">Hydrolase</keyword>
<evidence type="ECO:0000256" key="1">
    <source>
        <dbReference type="ARBA" id="ARBA00010838"/>
    </source>
</evidence>
<reference evidence="8 9" key="1">
    <citation type="journal article" date="2024" name="BMC Genomics">
        <title>De novo assembly and annotation of Popillia japonica's genome with initial clues to its potential as an invasive pest.</title>
        <authorList>
            <person name="Cucini C."/>
            <person name="Boschi S."/>
            <person name="Funari R."/>
            <person name="Cardaioli E."/>
            <person name="Iannotti N."/>
            <person name="Marturano G."/>
            <person name="Paoli F."/>
            <person name="Bruttini M."/>
            <person name="Carapelli A."/>
            <person name="Frati F."/>
            <person name="Nardi F."/>
        </authorList>
    </citation>
    <scope>NUCLEOTIDE SEQUENCE [LARGE SCALE GENOMIC DNA]</scope>
    <source>
        <strain evidence="8">DMR45628</strain>
    </source>
</reference>
<evidence type="ECO:0000313" key="9">
    <source>
        <dbReference type="Proteomes" id="UP001458880"/>
    </source>
</evidence>
<keyword evidence="4" id="KW-0325">Glycoprotein</keyword>
<dbReference type="Pfam" id="PF00232">
    <property type="entry name" value="Glyco_hydro_1"/>
    <property type="match status" value="1"/>
</dbReference>
<proteinExistence type="inferred from homology"/>
<dbReference type="PANTHER" id="PTHR10353:SF36">
    <property type="entry name" value="LP05116P"/>
    <property type="match status" value="1"/>
</dbReference>
<keyword evidence="9" id="KW-1185">Reference proteome</keyword>
<dbReference type="Proteomes" id="UP001458880">
    <property type="component" value="Unassembled WGS sequence"/>
</dbReference>
<dbReference type="PANTHER" id="PTHR10353">
    <property type="entry name" value="GLYCOSYL HYDROLASE"/>
    <property type="match status" value="1"/>
</dbReference>
<keyword evidence="5" id="KW-0326">Glycosidase</keyword>
<gene>
    <name evidence="8" type="ORF">QE152_g19934</name>
</gene>
<dbReference type="InterPro" id="IPR033132">
    <property type="entry name" value="GH_1_N_CS"/>
</dbReference>
<dbReference type="GO" id="GO:0005975">
    <property type="term" value="P:carbohydrate metabolic process"/>
    <property type="evidence" value="ECO:0007669"/>
    <property type="project" value="InterPro"/>
</dbReference>